<keyword evidence="1" id="KW-0732">Signal</keyword>
<feature type="chain" id="PRO_5046900578" evidence="1">
    <location>
        <begin position="26"/>
        <end position="311"/>
    </location>
</feature>
<feature type="domain" description="DUF4189" evidence="2">
    <location>
        <begin position="28"/>
        <end position="113"/>
    </location>
</feature>
<evidence type="ECO:0000256" key="1">
    <source>
        <dbReference type="SAM" id="SignalP"/>
    </source>
</evidence>
<proteinExistence type="predicted"/>
<name>A0ABT2AJA0_9BURK</name>
<keyword evidence="4" id="KW-1185">Reference proteome</keyword>
<accession>A0ABT2AJA0</accession>
<dbReference type="Proteomes" id="UP001206572">
    <property type="component" value="Unassembled WGS sequence"/>
</dbReference>
<sequence>MHPYRILAVSLLSLVLAGNTGSARAAAAVAKASNGHTYTVTEGRDVEETKREALAGCRERGEDCQLMVWGSKPAAIAIAKSPGRTTVVMRDTPELARTAAMKECRKQSKDCAFMALYWEPGGEWLAWATAEDAKGNLVSQFYAYGYEREAEARQVALDGCAADLKDAAARCAVQTNWGAWTRVAVSSSSYTSYQLERSRSEAEKVAMARCREHSAPGDACKIIRVTENAGPRPQPATFDKVFAQTALARERAAQSRPSAPPRGRTLSCTNRCVNGSCVRTFANGHTERWEAPRVLDPFTNNWKWDTSSCGG</sequence>
<dbReference type="RefSeq" id="WP_258827361.1">
    <property type="nucleotide sequence ID" value="NZ_JANUHA010000004.1"/>
</dbReference>
<evidence type="ECO:0000313" key="4">
    <source>
        <dbReference type="Proteomes" id="UP001206572"/>
    </source>
</evidence>
<organism evidence="3 4">
    <name type="scientific">Massilia agri</name>
    <dbReference type="NCBI Taxonomy" id="1886785"/>
    <lineage>
        <taxon>Bacteria</taxon>
        <taxon>Pseudomonadati</taxon>
        <taxon>Pseudomonadota</taxon>
        <taxon>Betaproteobacteria</taxon>
        <taxon>Burkholderiales</taxon>
        <taxon>Oxalobacteraceae</taxon>
        <taxon>Telluria group</taxon>
        <taxon>Massilia</taxon>
    </lineage>
</organism>
<evidence type="ECO:0000313" key="3">
    <source>
        <dbReference type="EMBL" id="MCS0596317.1"/>
    </source>
</evidence>
<comment type="caution">
    <text evidence="3">The sequence shown here is derived from an EMBL/GenBank/DDBJ whole genome shotgun (WGS) entry which is preliminary data.</text>
</comment>
<gene>
    <name evidence="3" type="ORF">NX780_08135</name>
</gene>
<dbReference type="EMBL" id="JANUHA010000004">
    <property type="protein sequence ID" value="MCS0596317.1"/>
    <property type="molecule type" value="Genomic_DNA"/>
</dbReference>
<feature type="domain" description="DUF4189" evidence="2">
    <location>
        <begin position="141"/>
        <end position="224"/>
    </location>
</feature>
<dbReference type="InterPro" id="IPR025240">
    <property type="entry name" value="DUF4189"/>
</dbReference>
<reference evidence="3 4" key="1">
    <citation type="submission" date="2022-08" db="EMBL/GenBank/DDBJ databases">
        <title>Reclassification of Massilia species as members of the genera Telluria, Duganella, Pseudoduganella, Mokoshia gen. nov. and Zemynaea gen. nov. using orthogonal and non-orthogonal genome-based approaches.</title>
        <authorList>
            <person name="Bowman J.P."/>
        </authorList>
    </citation>
    <scope>NUCLEOTIDE SEQUENCE [LARGE SCALE GENOMIC DNA]</scope>
    <source>
        <strain evidence="3 4">JCM 31661</strain>
    </source>
</reference>
<feature type="signal peptide" evidence="1">
    <location>
        <begin position="1"/>
        <end position="25"/>
    </location>
</feature>
<evidence type="ECO:0000259" key="2">
    <source>
        <dbReference type="Pfam" id="PF13827"/>
    </source>
</evidence>
<protein>
    <submittedName>
        <fullName evidence="3">DUF4189 domain-containing protein</fullName>
    </submittedName>
</protein>
<dbReference type="Pfam" id="PF13827">
    <property type="entry name" value="DUF4189"/>
    <property type="match status" value="2"/>
</dbReference>